<dbReference type="Pfam" id="PF00080">
    <property type="entry name" value="Sod_Cu"/>
    <property type="match status" value="2"/>
</dbReference>
<protein>
    <recommendedName>
        <fullName evidence="1">Superoxide dismutase copper/zinc binding domain-containing protein</fullName>
    </recommendedName>
</protein>
<gene>
    <name evidence="2" type="ORF">V1264_013386</name>
</gene>
<dbReference type="GO" id="GO:0006801">
    <property type="term" value="P:superoxide metabolic process"/>
    <property type="evidence" value="ECO:0007669"/>
    <property type="project" value="InterPro"/>
</dbReference>
<dbReference type="GO" id="GO:0046872">
    <property type="term" value="F:metal ion binding"/>
    <property type="evidence" value="ECO:0007669"/>
    <property type="project" value="InterPro"/>
</dbReference>
<feature type="domain" description="Superoxide dismutase copper/zinc binding" evidence="1">
    <location>
        <begin position="317"/>
        <end position="444"/>
    </location>
</feature>
<reference evidence="2 3" key="1">
    <citation type="submission" date="2024-02" db="EMBL/GenBank/DDBJ databases">
        <title>Chromosome-scale genome assembly of the rough periwinkle Littorina saxatilis.</title>
        <authorList>
            <person name="De Jode A."/>
            <person name="Faria R."/>
            <person name="Formenti G."/>
            <person name="Sims Y."/>
            <person name="Smith T.P."/>
            <person name="Tracey A."/>
            <person name="Wood J.M.D."/>
            <person name="Zagrodzka Z.B."/>
            <person name="Johannesson K."/>
            <person name="Butlin R.K."/>
            <person name="Leder E.H."/>
        </authorList>
    </citation>
    <scope>NUCLEOTIDE SEQUENCE [LARGE SCALE GENOMIC DNA]</scope>
    <source>
        <strain evidence="2">Snail1</strain>
        <tissue evidence="2">Muscle</tissue>
    </source>
</reference>
<dbReference type="InterPro" id="IPR001424">
    <property type="entry name" value="SOD_Cu_Zn_dom"/>
</dbReference>
<feature type="domain" description="Superoxide dismutase copper/zinc binding" evidence="1">
    <location>
        <begin position="783"/>
        <end position="916"/>
    </location>
</feature>
<dbReference type="PANTHER" id="PTHR20910:SF1">
    <property type="entry name" value="SUPEROXIDE DISMUTASE COPPER_ZINC BINDING DOMAIN-CONTAINING PROTEIN"/>
    <property type="match status" value="1"/>
</dbReference>
<dbReference type="InterPro" id="IPR053257">
    <property type="entry name" value="Cu-only_SOD"/>
</dbReference>
<evidence type="ECO:0000259" key="1">
    <source>
        <dbReference type="Pfam" id="PF00080"/>
    </source>
</evidence>
<accession>A0AAN9BTC3</accession>
<dbReference type="SUPFAM" id="SSF49329">
    <property type="entry name" value="Cu,Zn superoxide dismutase-like"/>
    <property type="match status" value="6"/>
</dbReference>
<proteinExistence type="predicted"/>
<comment type="caution">
    <text evidence="2">The sequence shown here is derived from an EMBL/GenBank/DDBJ whole genome shotgun (WGS) entry which is preliminary data.</text>
</comment>
<name>A0AAN9BTC3_9CAEN</name>
<sequence>MCFEQRLTFENFPLRQFYLRKTMLIHIFLLLSTRGVLAHAVTLVGRVSSGGVEGNVTFTQDNPGDTVAVTFSLNGSNAANVSSWQLHEYRLHYDVGDDRCSASRLGARIASTVGGPATAKNVTGIELTGIHSIEGRSVALLKTGGSEPFACATVESLEDYLTARTTFRKGALGVVTFRQLGSSATSLTRVTADLYSGGSTNTARSVEWRVVEGGCSSVGTAYNPNTPTGTCNTTNHNSCAIGDLNGKLGTVTVGVTRGTSRMTSVDLNLPLSGGQSVVGKSLQLIPTGQTTGIPFACATISLFVTRTGVANFHNDGVTGTITLTQSSPLDPTFTRVDLMTLRSLAGGYHVHKWPVPQRVANDQEPVCGGPSVSGHFNPFGVDYTATPAPSAGTSTEDMYEVGDLSGKYGLLNGQEAVTDTFRDFNLPLFGVHSVLGRSLVIHKDLAGGPRWVCTNIRDTAALTFALATFTFPVIGHVMLSQRVGEAESETSVYVRLDYGDGNTSPTTGHSWAVHVRPASSDMLAANPASRCATAGDVYNPTTVSDNNYSTECQPSASVRCKLGDLAGKHGAVSVRKGPALPAIAFFTDTSLPLQGAHSVLGLAVVLRGAGGSSGILACSNLHTVWPLHAAASSWGSGANYGSVTFTQQVGVIAEPTTISFALRSLPTADITSPLVEARPVHISGTRCDDLGAAFNPFQADGTGTTLDGKPVGDLAGKFVLPLGPTVLRNFTDTNLDLWGYRAITGRALTLTSSGTKLACADVTSKPTSEGKLFTAVAKFTGPVTGTIKLSQVVYPRGATTPTTVTVDLRMAEGPQTQNHNWHVHEKVVGDDATADQGRCNSTGGHYNPFMVNVKNNYTECSPANPLRCELGDQSNKLDTYTMGSGPVVFSDSFLPLDGQFGVVGRSFVVHKKNRDDPRLACADILPTTQTDTLHMTIRTPSPLNKSAVIEKIAAAIGTKTYNLAIDWTGHDPDGCSGVLVYFLGMEVDQLQKKFLQVTQNEKNKLGDYRPATCSAAAAVTSLVVLLASLMTGRWLSS</sequence>
<organism evidence="2 3">
    <name type="scientific">Littorina saxatilis</name>
    <dbReference type="NCBI Taxonomy" id="31220"/>
    <lineage>
        <taxon>Eukaryota</taxon>
        <taxon>Metazoa</taxon>
        <taxon>Spiralia</taxon>
        <taxon>Lophotrochozoa</taxon>
        <taxon>Mollusca</taxon>
        <taxon>Gastropoda</taxon>
        <taxon>Caenogastropoda</taxon>
        <taxon>Littorinimorpha</taxon>
        <taxon>Littorinoidea</taxon>
        <taxon>Littorinidae</taxon>
        <taxon>Littorina</taxon>
    </lineage>
</organism>
<dbReference type="Proteomes" id="UP001374579">
    <property type="component" value="Unassembled WGS sequence"/>
</dbReference>
<dbReference type="EMBL" id="JBAMIC010000003">
    <property type="protein sequence ID" value="KAK7109330.1"/>
    <property type="molecule type" value="Genomic_DNA"/>
</dbReference>
<evidence type="ECO:0000313" key="2">
    <source>
        <dbReference type="EMBL" id="KAK7109330.1"/>
    </source>
</evidence>
<dbReference type="AlphaFoldDB" id="A0AAN9BTC3"/>
<keyword evidence="3" id="KW-1185">Reference proteome</keyword>
<dbReference type="PANTHER" id="PTHR20910">
    <property type="entry name" value="AGAP001623-PA"/>
    <property type="match status" value="1"/>
</dbReference>
<evidence type="ECO:0000313" key="3">
    <source>
        <dbReference type="Proteomes" id="UP001374579"/>
    </source>
</evidence>
<dbReference type="InterPro" id="IPR036423">
    <property type="entry name" value="SOD-like_Cu/Zn_dom_sf"/>
</dbReference>
<dbReference type="Gene3D" id="2.60.40.200">
    <property type="entry name" value="Superoxide dismutase, copper/zinc binding domain"/>
    <property type="match status" value="6"/>
</dbReference>